<evidence type="ECO:0000256" key="2">
    <source>
        <dbReference type="ARBA" id="ARBA00009085"/>
    </source>
</evidence>
<proteinExistence type="inferred from homology"/>
<dbReference type="InterPro" id="IPR028889">
    <property type="entry name" value="USP"/>
</dbReference>
<comment type="catalytic activity">
    <reaction evidence="1">
        <text>Thiol-dependent hydrolysis of ester, thioester, amide, peptide and isopeptide bonds formed by the C-terminal Gly of ubiquitin (a 76-residue protein attached to proteins as an intracellular targeting signal).</text>
        <dbReference type="EC" id="3.4.19.12"/>
    </reaction>
</comment>
<dbReference type="PANTHER" id="PTHR24006:SF888">
    <property type="entry name" value="UBIQUITIN CARBOXYL-TERMINAL HYDROLASE 30"/>
    <property type="match status" value="1"/>
</dbReference>
<evidence type="ECO:0000313" key="10">
    <source>
        <dbReference type="EMBL" id="CAK0884848.1"/>
    </source>
</evidence>
<keyword evidence="5" id="KW-0833">Ubl conjugation pathway</keyword>
<dbReference type="EMBL" id="CAUYUJ010018595">
    <property type="protein sequence ID" value="CAK0884848.1"/>
    <property type="molecule type" value="Genomic_DNA"/>
</dbReference>
<sequence length="2067" mass="227560">MPEKAAKSGSVAYLELVSTQYEGEVLRKVNGTVLSATDFAAQQGNDRSLKRERDEAATNVKKAGVGRSLSHPAEIVGLSDPRLSFDAMGVDRPAAHSILVADLPGWTDIPHSRIWEFLVRGITSGGWTDIPHSRIWEFLVRGATALDDAGLFCFSTSVEVLEYEPSYNARKTLTPWGAEKTEGNASAGGGGQRAGVDAAMPALPGLRNPKWYCFMNAPLQALFALPKARLALRTVRRGSPAEWAGWLFAERHSAEQRSGRAPDFDGLLAQTLWEMECSVGPRPVLLDAMPGVFYDETQEDAGEFLQEVLNDERAPVVSELFRMEKVERLVCTRESCGGATVVKGDRDLTCLMVQIPRGDGGRVRTVQEAVDRSSGGEMMEADHRWSCPTGCGCRAARKEWQLTRAPQCLWIQLVAQEYDAASGRVMKVPHAVVPSEDLVLCGQQYALVSCVFHHGEGFRTGHYNACCRTSHGGRARWEMRDDGEVWPSVPPSDARGWKTAADSSVHILMYARVAAVLEPARVRGAESGASDAGLRSGAAASAARSGKSSVGEVAALEHGAVDLEGLSSATSKEKRGVGPVMQGVAARRGRAPAVHILPCDLVPPVRVIRESDIRALRLLLSPCEKPDAWDVPGLEFVPGELRAQLWKAWGDTEALLRVMQETWARAWQGWEESWDALADAPDAEDRCRVVEERTCKFMEFLMGEVVFEAKTDEERGAEMARDGRCVGASLAHGVNASLADSIFQLVSNAGWCGHALASAEERRVACEACVGYLRNVEDAWLNLASHGGELSVAAHAGEIVRFALARHGMQGVALPDRVILRTYSRFDGHVGPRGGYDMTLSREEILGGSPVQGQWPRAGDITEEQGAVVLEIYNETGADISSTWYRPVWTRAEKNSRGKAASEGADEPPEVAGTETGQPESAGPDASAGGAGRSGTEQSKAQVVENGYTEAAGAAHVHRVRAVENGRVSADVCRRGREEGLRAAAELMKKHPTVPAVSVHGASLKDDDIFSRGAVVLPPAHCAFSRCGWRGSSNAELQEHVVSNHAGDLRDVAEALACNEEDETRRREAQYWSAYNEAIAWKVRTGAPLAALAIDRRCLFEYARSLREGAVDSLVRMVCARKFPHVEGRRGNPIEWRAVSPNADGLFWLSGAFVREHMSVDAYVERFGNVSADGEGSSGVHLRDRMEEFNDWQVTVPSEEGPVSVLCCPEDMRCGGGTWHSENTVMRLVPLDDALEKIQMQKAATPVPRPDGLREAGEILETTKANAVVCEKSSFDEIDINAQRIEAVRTFVQRLDEECAHGGADDTSNSSEDEEDGGKAERASKRGRVHEGVPSGANEAAREAVERDMLTQAGRERKRVDRLRVRTGEVEQLTPAEIAEGAKQIYQALDGKYVDINNRKQKVNGDMTKVRHVPTLGKAAHKLLTHIEHTSRRLSGTQEARRVMRFETNALRVRYGVPIFVTFSPDEGHNLLMVRLSRTRRQDPVHKAADDEAQSRLAGGRGWPRVAPDMDGLQMDLPMAAGEAEVPPWNERRRILARDPMASVDGFRILVALRERPDLPQQKMAWLQRHDKESGDLYGFLPIAEGMPVALTDHIDRSEDKNLLRGRVGRVQSWVCDGDGVDDRVTRGGETILKKTPKVIFVLFDEGDDGNGGRKPCQWTIEGLKTPGLYPVIPQKKDWFVDMLIFRPFDIAPYQKKDERKGPDLLLRTLRGEELDWEAIEREFMPSGRCAVCGCTKYKNMYPTVGQWSRADGLRVCSVCMEDKKRAGTPWQCMECGLWKCQEAFHASQHHPSKLTTRRCVDCPERRSCRVCEDRKYEQAFAAFQWDKAGNARCKGGMCLECEELKKHLTCSRCGQQKLPVEFAKAEQVNDEPTCKACKKSQREVEKARAEEAKRVVCSACGAAKSKAEFSSHMLVNASEASIACTTCVDAATAQRNMAASKDVKTCVGCGVAQRRDCFSRKMWDGVVASDRKCKRCVDAGAAQRDAAARKDERACVACGVAQRRECFSQWMWEGVAERHRKCKRCIDGAKLQRGKWKCVECKGAFEREHYSTWLAGRTTQKADGKQ</sequence>
<keyword evidence="11" id="KW-1185">Reference proteome</keyword>
<dbReference type="InterPro" id="IPR038765">
    <property type="entry name" value="Papain-like_cys_pep_sf"/>
</dbReference>
<feature type="compositionally biased region" description="Basic and acidic residues" evidence="8">
    <location>
        <begin position="1340"/>
        <end position="1353"/>
    </location>
</feature>
<evidence type="ECO:0000313" key="11">
    <source>
        <dbReference type="Proteomes" id="UP001189429"/>
    </source>
</evidence>
<dbReference type="InterPro" id="IPR050164">
    <property type="entry name" value="Peptidase_C19"/>
</dbReference>
<accession>A0ABN9WEP4</accession>
<gene>
    <name evidence="10" type="ORF">PCOR1329_LOCUS66634</name>
</gene>
<evidence type="ECO:0000256" key="8">
    <source>
        <dbReference type="SAM" id="MobiDB-lite"/>
    </source>
</evidence>
<keyword evidence="7" id="KW-0788">Thiol protease</keyword>
<dbReference type="SUPFAM" id="SSF54001">
    <property type="entry name" value="Cysteine proteinases"/>
    <property type="match status" value="1"/>
</dbReference>
<evidence type="ECO:0000256" key="5">
    <source>
        <dbReference type="ARBA" id="ARBA00022786"/>
    </source>
</evidence>
<feature type="non-terminal residue" evidence="10">
    <location>
        <position position="2067"/>
    </location>
</feature>
<evidence type="ECO:0000256" key="6">
    <source>
        <dbReference type="ARBA" id="ARBA00022801"/>
    </source>
</evidence>
<evidence type="ECO:0000256" key="3">
    <source>
        <dbReference type="ARBA" id="ARBA00012759"/>
    </source>
</evidence>
<evidence type="ECO:0000256" key="4">
    <source>
        <dbReference type="ARBA" id="ARBA00022670"/>
    </source>
</evidence>
<dbReference type="EC" id="3.4.19.12" evidence="3"/>
<dbReference type="Proteomes" id="UP001189429">
    <property type="component" value="Unassembled WGS sequence"/>
</dbReference>
<reference evidence="10" key="1">
    <citation type="submission" date="2023-10" db="EMBL/GenBank/DDBJ databases">
        <authorList>
            <person name="Chen Y."/>
            <person name="Shah S."/>
            <person name="Dougan E. K."/>
            <person name="Thang M."/>
            <person name="Chan C."/>
        </authorList>
    </citation>
    <scope>NUCLEOTIDE SEQUENCE [LARGE SCALE GENOMIC DNA]</scope>
</reference>
<evidence type="ECO:0000256" key="7">
    <source>
        <dbReference type="ARBA" id="ARBA00022807"/>
    </source>
</evidence>
<dbReference type="Pfam" id="PF00443">
    <property type="entry name" value="UCH"/>
    <property type="match status" value="1"/>
</dbReference>
<dbReference type="Gene3D" id="3.90.70.10">
    <property type="entry name" value="Cysteine proteinases"/>
    <property type="match status" value="1"/>
</dbReference>
<comment type="similarity">
    <text evidence="2">Belongs to the peptidase C19 family.</text>
</comment>
<keyword evidence="4" id="KW-0645">Protease</keyword>
<dbReference type="PANTHER" id="PTHR24006">
    <property type="entry name" value="UBIQUITIN CARBOXYL-TERMINAL HYDROLASE"/>
    <property type="match status" value="1"/>
</dbReference>
<protein>
    <recommendedName>
        <fullName evidence="3">ubiquitinyl hydrolase 1</fullName>
        <ecNumber evidence="3">3.4.19.12</ecNumber>
    </recommendedName>
</protein>
<feature type="region of interest" description="Disordered" evidence="8">
    <location>
        <begin position="1482"/>
        <end position="1505"/>
    </location>
</feature>
<evidence type="ECO:0000256" key="1">
    <source>
        <dbReference type="ARBA" id="ARBA00000707"/>
    </source>
</evidence>
<feature type="domain" description="USP" evidence="9">
    <location>
        <begin position="204"/>
        <end position="513"/>
    </location>
</feature>
<dbReference type="PROSITE" id="PS50235">
    <property type="entry name" value="USP_3"/>
    <property type="match status" value="1"/>
</dbReference>
<organism evidence="10 11">
    <name type="scientific">Prorocentrum cordatum</name>
    <dbReference type="NCBI Taxonomy" id="2364126"/>
    <lineage>
        <taxon>Eukaryota</taxon>
        <taxon>Sar</taxon>
        <taxon>Alveolata</taxon>
        <taxon>Dinophyceae</taxon>
        <taxon>Prorocentrales</taxon>
        <taxon>Prorocentraceae</taxon>
        <taxon>Prorocentrum</taxon>
    </lineage>
</organism>
<comment type="caution">
    <text evidence="10">The sequence shown here is derived from an EMBL/GenBank/DDBJ whole genome shotgun (WGS) entry which is preliminary data.</text>
</comment>
<feature type="region of interest" description="Disordered" evidence="8">
    <location>
        <begin position="1300"/>
        <end position="1353"/>
    </location>
</feature>
<name>A0ABN9WEP4_9DINO</name>
<feature type="region of interest" description="Disordered" evidence="8">
    <location>
        <begin position="893"/>
        <end position="941"/>
    </location>
</feature>
<evidence type="ECO:0000259" key="9">
    <source>
        <dbReference type="PROSITE" id="PS50235"/>
    </source>
</evidence>
<feature type="compositionally biased region" description="Basic and acidic residues" evidence="8">
    <location>
        <begin position="1482"/>
        <end position="1494"/>
    </location>
</feature>
<dbReference type="InterPro" id="IPR001394">
    <property type="entry name" value="Peptidase_C19_UCH"/>
</dbReference>
<dbReference type="CDD" id="cd02257">
    <property type="entry name" value="Peptidase_C19"/>
    <property type="match status" value="1"/>
</dbReference>
<keyword evidence="6" id="KW-0378">Hydrolase</keyword>